<sequence>MSRDAHAPPELTYTGLKLDRSPALREREDWLEASLAHPDARVLPVWQARNLVEHRDGRPVPAARLDDLERASEVLLLGMAGEAPVLAADLSDLEREDADALTGSYDFVDLRKIGATLGREDAALLSYARGLVHWHRAHRHCGVCGQPTVSGRAGMVRTCSDPACAQPTFPRIDPAIIVLVEDPETDRCLLGRAAGWPGGVYSTLAGFVEPGESLEEAVAREVKEESGIDVDSVRYLASQPWPFPSSMMLGFQARARSTAITRHDEELEDARWFSREELQSAGTWGEDAEICLPREDSIARYLIEQWLNSQG</sequence>
<dbReference type="InterPro" id="IPR020476">
    <property type="entry name" value="Nudix_hydrolase"/>
</dbReference>
<keyword evidence="7" id="KW-0460">Magnesium</keyword>
<dbReference type="PRINTS" id="PR00502">
    <property type="entry name" value="NUDIXFAMILY"/>
</dbReference>
<keyword evidence="6 10" id="KW-0378">Hydrolase</keyword>
<dbReference type="PANTHER" id="PTHR42904">
    <property type="entry name" value="NUDIX HYDROLASE, NUDC SUBFAMILY"/>
    <property type="match status" value="1"/>
</dbReference>
<comment type="cofactor">
    <cofactor evidence="2">
        <name>Zn(2+)</name>
        <dbReference type="ChEBI" id="CHEBI:29105"/>
    </cofactor>
</comment>
<comment type="cofactor">
    <cofactor evidence="1">
        <name>Mg(2+)</name>
        <dbReference type="ChEBI" id="CHEBI:18420"/>
    </cofactor>
</comment>
<dbReference type="InterPro" id="IPR015797">
    <property type="entry name" value="NUDIX_hydrolase-like_dom_sf"/>
</dbReference>
<evidence type="ECO:0000256" key="4">
    <source>
        <dbReference type="ARBA" id="ARBA00012381"/>
    </source>
</evidence>
<evidence type="ECO:0000256" key="1">
    <source>
        <dbReference type="ARBA" id="ARBA00001946"/>
    </source>
</evidence>
<dbReference type="InterPro" id="IPR015376">
    <property type="entry name" value="Znr_NADH_PPase"/>
</dbReference>
<dbReference type="InterPro" id="IPR015375">
    <property type="entry name" value="NADH_PPase-like_N"/>
</dbReference>
<evidence type="ECO:0000256" key="5">
    <source>
        <dbReference type="ARBA" id="ARBA00022723"/>
    </source>
</evidence>
<name>A0A0K0XVD1_9GAMM</name>
<dbReference type="NCBIfam" id="NF001299">
    <property type="entry name" value="PRK00241.1"/>
    <property type="match status" value="1"/>
</dbReference>
<comment type="catalytic activity">
    <reaction evidence="9">
        <text>a 5'-end NAD(+)-phospho-ribonucleoside in mRNA + H2O = a 5'-end phospho-adenosine-phospho-ribonucleoside in mRNA + beta-nicotinamide D-ribonucleotide + 2 H(+)</text>
        <dbReference type="Rhea" id="RHEA:60876"/>
        <dbReference type="Rhea" id="RHEA-COMP:15698"/>
        <dbReference type="Rhea" id="RHEA-COMP:15719"/>
        <dbReference type="ChEBI" id="CHEBI:14649"/>
        <dbReference type="ChEBI" id="CHEBI:15377"/>
        <dbReference type="ChEBI" id="CHEBI:15378"/>
        <dbReference type="ChEBI" id="CHEBI:144029"/>
        <dbReference type="ChEBI" id="CHEBI:144051"/>
    </reaction>
    <physiologicalReaction direction="left-to-right" evidence="9">
        <dbReference type="Rhea" id="RHEA:60877"/>
    </physiologicalReaction>
</comment>
<dbReference type="RefSeq" id="WP_049725216.1">
    <property type="nucleotide sequence ID" value="NZ_CP012154.1"/>
</dbReference>
<dbReference type="GO" id="GO:0005829">
    <property type="term" value="C:cytosol"/>
    <property type="evidence" value="ECO:0007669"/>
    <property type="project" value="TreeGrafter"/>
</dbReference>
<dbReference type="PROSITE" id="PS51462">
    <property type="entry name" value="NUDIX"/>
    <property type="match status" value="1"/>
</dbReference>
<dbReference type="GO" id="GO:0019677">
    <property type="term" value="P:NAD+ catabolic process"/>
    <property type="evidence" value="ECO:0007669"/>
    <property type="project" value="TreeGrafter"/>
</dbReference>
<evidence type="ECO:0000256" key="7">
    <source>
        <dbReference type="ARBA" id="ARBA00022842"/>
    </source>
</evidence>
<accession>A0A0K0XVD1</accession>
<dbReference type="GO" id="GO:0006742">
    <property type="term" value="P:NADP+ catabolic process"/>
    <property type="evidence" value="ECO:0007669"/>
    <property type="project" value="TreeGrafter"/>
</dbReference>
<dbReference type="PROSITE" id="PS00893">
    <property type="entry name" value="NUDIX_BOX"/>
    <property type="match status" value="1"/>
</dbReference>
<keyword evidence="5" id="KW-0479">Metal-binding</keyword>
<evidence type="ECO:0000256" key="3">
    <source>
        <dbReference type="ARBA" id="ARBA00009595"/>
    </source>
</evidence>
<dbReference type="Proteomes" id="UP000066624">
    <property type="component" value="Chromosome"/>
</dbReference>
<dbReference type="AlphaFoldDB" id="A0A0K0XVD1"/>
<dbReference type="PANTHER" id="PTHR42904:SF6">
    <property type="entry name" value="NAD-CAPPED RNA HYDROLASE NUDT12"/>
    <property type="match status" value="1"/>
</dbReference>
<evidence type="ECO:0000313" key="11">
    <source>
        <dbReference type="Proteomes" id="UP000066624"/>
    </source>
</evidence>
<dbReference type="Gene3D" id="3.90.79.10">
    <property type="entry name" value="Nucleoside Triphosphate Pyrophosphohydrolase"/>
    <property type="match status" value="1"/>
</dbReference>
<organism evidence="10 11">
    <name type="scientific">Wenzhouxiangella marina</name>
    <dbReference type="NCBI Taxonomy" id="1579979"/>
    <lineage>
        <taxon>Bacteria</taxon>
        <taxon>Pseudomonadati</taxon>
        <taxon>Pseudomonadota</taxon>
        <taxon>Gammaproteobacteria</taxon>
        <taxon>Chromatiales</taxon>
        <taxon>Wenzhouxiangellaceae</taxon>
        <taxon>Wenzhouxiangella</taxon>
    </lineage>
</organism>
<dbReference type="EMBL" id="CP012154">
    <property type="protein sequence ID" value="AKS41582.1"/>
    <property type="molecule type" value="Genomic_DNA"/>
</dbReference>
<evidence type="ECO:0000256" key="2">
    <source>
        <dbReference type="ARBA" id="ARBA00001947"/>
    </source>
</evidence>
<dbReference type="Pfam" id="PF00293">
    <property type="entry name" value="NUDIX"/>
    <property type="match status" value="1"/>
</dbReference>
<evidence type="ECO:0000256" key="9">
    <source>
        <dbReference type="ARBA" id="ARBA00023679"/>
    </source>
</evidence>
<reference evidence="10 11" key="1">
    <citation type="submission" date="2015-07" db="EMBL/GenBank/DDBJ databases">
        <authorList>
            <person name="Noorani M."/>
        </authorList>
    </citation>
    <scope>NUCLEOTIDE SEQUENCE [LARGE SCALE GENOMIC DNA]</scope>
    <source>
        <strain evidence="10 11">KCTC 42284</strain>
    </source>
</reference>
<dbReference type="Pfam" id="PF09297">
    <property type="entry name" value="Zn_ribbon_NUD"/>
    <property type="match status" value="1"/>
</dbReference>
<dbReference type="InterPro" id="IPR000086">
    <property type="entry name" value="NUDIX_hydrolase_dom"/>
</dbReference>
<dbReference type="GO" id="GO:0035529">
    <property type="term" value="F:NADH pyrophosphatase activity"/>
    <property type="evidence" value="ECO:0007669"/>
    <property type="project" value="TreeGrafter"/>
</dbReference>
<dbReference type="EC" id="3.6.1.22" evidence="4"/>
<dbReference type="InterPro" id="IPR050241">
    <property type="entry name" value="NAD-cap_RNA_hydrolase_NudC"/>
</dbReference>
<dbReference type="CDD" id="cd03429">
    <property type="entry name" value="NUDIX_NADH_pyrophosphatase_Nudt13"/>
    <property type="match status" value="1"/>
</dbReference>
<dbReference type="GO" id="GO:0046872">
    <property type="term" value="F:metal ion binding"/>
    <property type="evidence" value="ECO:0007669"/>
    <property type="project" value="UniProtKB-KW"/>
</dbReference>
<dbReference type="KEGG" id="wma:WM2015_1208"/>
<comment type="similarity">
    <text evidence="3">Belongs to the Nudix hydrolase family. NudC subfamily.</text>
</comment>
<dbReference type="STRING" id="1579979.WM2015_1208"/>
<keyword evidence="8" id="KW-0520">NAD</keyword>
<dbReference type="OrthoDB" id="9791656at2"/>
<dbReference type="Pfam" id="PF09296">
    <property type="entry name" value="NUDIX-like"/>
    <property type="match status" value="1"/>
</dbReference>
<dbReference type="Gene3D" id="3.90.79.20">
    <property type="match status" value="1"/>
</dbReference>
<dbReference type="InterPro" id="IPR049734">
    <property type="entry name" value="NudC-like_C"/>
</dbReference>
<proteinExistence type="inferred from homology"/>
<evidence type="ECO:0000256" key="8">
    <source>
        <dbReference type="ARBA" id="ARBA00023027"/>
    </source>
</evidence>
<dbReference type="InterPro" id="IPR020084">
    <property type="entry name" value="NUDIX_hydrolase_CS"/>
</dbReference>
<gene>
    <name evidence="10" type="ORF">WM2015_1208</name>
</gene>
<evidence type="ECO:0000313" key="10">
    <source>
        <dbReference type="EMBL" id="AKS41582.1"/>
    </source>
</evidence>
<dbReference type="PATRIC" id="fig|1579979.3.peg.1237"/>
<evidence type="ECO:0000256" key="6">
    <source>
        <dbReference type="ARBA" id="ARBA00022801"/>
    </source>
</evidence>
<protein>
    <recommendedName>
        <fullName evidence="4">NAD(+) diphosphatase</fullName>
        <ecNumber evidence="4">3.6.1.22</ecNumber>
    </recommendedName>
</protein>
<keyword evidence="11" id="KW-1185">Reference proteome</keyword>
<dbReference type="SUPFAM" id="SSF55811">
    <property type="entry name" value="Nudix"/>
    <property type="match status" value="1"/>
</dbReference>